<feature type="region of interest" description="Disordered" evidence="1">
    <location>
        <begin position="1"/>
        <end position="43"/>
    </location>
</feature>
<reference evidence="2 3" key="1">
    <citation type="journal article" date="2019" name="G3 (Bethesda)">
        <title>Sequencing of a Wild Apple (Malus baccata) Genome Unravels the Differences Between Cultivated and Wild Apple Species Regarding Disease Resistance and Cold Tolerance.</title>
        <authorList>
            <person name="Chen X."/>
        </authorList>
    </citation>
    <scope>NUCLEOTIDE SEQUENCE [LARGE SCALE GENOMIC DNA]</scope>
    <source>
        <strain evidence="3">cv. Shandingzi</strain>
        <tissue evidence="2">Leaves</tissue>
    </source>
</reference>
<proteinExistence type="predicted"/>
<feature type="compositionally biased region" description="Gly residues" evidence="1">
    <location>
        <begin position="196"/>
        <end position="206"/>
    </location>
</feature>
<dbReference type="EMBL" id="VIEB01000021">
    <property type="protein sequence ID" value="TQE12246.1"/>
    <property type="molecule type" value="Genomic_DNA"/>
</dbReference>
<feature type="region of interest" description="Disordered" evidence="1">
    <location>
        <begin position="187"/>
        <end position="206"/>
    </location>
</feature>
<evidence type="ECO:0000313" key="3">
    <source>
        <dbReference type="Proteomes" id="UP000315295"/>
    </source>
</evidence>
<comment type="caution">
    <text evidence="2">The sequence shown here is derived from an EMBL/GenBank/DDBJ whole genome shotgun (WGS) entry which is preliminary data.</text>
</comment>
<dbReference type="AlphaFoldDB" id="A0A540NMJ4"/>
<sequence>MEALIASYGDLLSDSDSKSPAPPPPLPPKLNSPQEPTSTLPPPPLSLLNSPNSFGNLRFPSIFYFLAFCCDGFFRVTHQVFDETFSDWRQRWRFAMNFSAWLAVGARLSSLPWAWASSLKSHSSSLVRLAAMTERPWLLCLPFGYETLSRSLDSYLLHLLPLLLLWLLSLLPNQAILSNAGYNVGRSGNEKEDDAQGGGGLGRQEG</sequence>
<dbReference type="Proteomes" id="UP000315295">
    <property type="component" value="Unassembled WGS sequence"/>
</dbReference>
<evidence type="ECO:0000313" key="2">
    <source>
        <dbReference type="EMBL" id="TQE12246.1"/>
    </source>
</evidence>
<gene>
    <name evidence="2" type="ORF">C1H46_002171</name>
</gene>
<evidence type="ECO:0000256" key="1">
    <source>
        <dbReference type="SAM" id="MobiDB-lite"/>
    </source>
</evidence>
<organism evidence="2 3">
    <name type="scientific">Malus baccata</name>
    <name type="common">Siberian crab apple</name>
    <name type="synonym">Pyrus baccata</name>
    <dbReference type="NCBI Taxonomy" id="106549"/>
    <lineage>
        <taxon>Eukaryota</taxon>
        <taxon>Viridiplantae</taxon>
        <taxon>Streptophyta</taxon>
        <taxon>Embryophyta</taxon>
        <taxon>Tracheophyta</taxon>
        <taxon>Spermatophyta</taxon>
        <taxon>Magnoliopsida</taxon>
        <taxon>eudicotyledons</taxon>
        <taxon>Gunneridae</taxon>
        <taxon>Pentapetalae</taxon>
        <taxon>rosids</taxon>
        <taxon>fabids</taxon>
        <taxon>Rosales</taxon>
        <taxon>Rosaceae</taxon>
        <taxon>Amygdaloideae</taxon>
        <taxon>Maleae</taxon>
        <taxon>Malus</taxon>
    </lineage>
</organism>
<accession>A0A540NMJ4</accession>
<name>A0A540NMJ4_MALBA</name>
<feature type="compositionally biased region" description="Pro residues" evidence="1">
    <location>
        <begin position="20"/>
        <end position="30"/>
    </location>
</feature>
<keyword evidence="3" id="KW-1185">Reference proteome</keyword>
<protein>
    <submittedName>
        <fullName evidence="2">Uncharacterized protein</fullName>
    </submittedName>
</protein>